<feature type="compositionally biased region" description="Low complexity" evidence="1">
    <location>
        <begin position="311"/>
        <end position="363"/>
    </location>
</feature>
<dbReference type="Pfam" id="PF20245">
    <property type="entry name" value="DUF6600"/>
    <property type="match status" value="1"/>
</dbReference>
<gene>
    <name evidence="3" type="ORF">N180_06130</name>
</gene>
<dbReference type="EMBL" id="JNFF01000062">
    <property type="protein sequence ID" value="KEQ29814.1"/>
    <property type="molecule type" value="Genomic_DNA"/>
</dbReference>
<evidence type="ECO:0000256" key="1">
    <source>
        <dbReference type="SAM" id="MobiDB-lite"/>
    </source>
</evidence>
<dbReference type="Proteomes" id="UP000028007">
    <property type="component" value="Unassembled WGS sequence"/>
</dbReference>
<evidence type="ECO:0000256" key="2">
    <source>
        <dbReference type="SAM" id="SignalP"/>
    </source>
</evidence>
<feature type="compositionally biased region" description="Polar residues" evidence="1">
    <location>
        <begin position="276"/>
        <end position="310"/>
    </location>
</feature>
<proteinExistence type="predicted"/>
<organism evidence="3 4">
    <name type="scientific">Pedobacter antarcticus 4BY</name>
    <dbReference type="NCBI Taxonomy" id="1358423"/>
    <lineage>
        <taxon>Bacteria</taxon>
        <taxon>Pseudomonadati</taxon>
        <taxon>Bacteroidota</taxon>
        <taxon>Sphingobacteriia</taxon>
        <taxon>Sphingobacteriales</taxon>
        <taxon>Sphingobacteriaceae</taxon>
        <taxon>Pedobacter</taxon>
    </lineage>
</organism>
<dbReference type="InterPro" id="IPR052976">
    <property type="entry name" value="Scoloptoxin-like"/>
</dbReference>
<dbReference type="AlphaFoldDB" id="A0A081PGJ1"/>
<accession>A0A081PGJ1</accession>
<feature type="compositionally biased region" description="Low complexity" evidence="1">
    <location>
        <begin position="371"/>
        <end position="440"/>
    </location>
</feature>
<feature type="region of interest" description="Disordered" evidence="1">
    <location>
        <begin position="220"/>
        <end position="467"/>
    </location>
</feature>
<dbReference type="PANTHER" id="PTHR22933:SF31">
    <property type="entry name" value="FI18007P1"/>
    <property type="match status" value="1"/>
</dbReference>
<evidence type="ECO:0000313" key="4">
    <source>
        <dbReference type="Proteomes" id="UP000028007"/>
    </source>
</evidence>
<dbReference type="OrthoDB" id="5485224at2"/>
<dbReference type="eggNOG" id="COG0845">
    <property type="taxonomic scope" value="Bacteria"/>
</dbReference>
<feature type="compositionally biased region" description="Low complexity" evidence="1">
    <location>
        <begin position="446"/>
        <end position="460"/>
    </location>
</feature>
<sequence>MKQLIKLPAIILGLVLLFSGPPQKAMAQYDDISMDSFYDELSPYGTWMNDPQYGRVWRPDVDQRDFRPYYSNGRWAMTEYGNTWVSDYDWGWAPFHYGRWVLNSYSQWLWIPDTVWGPAWVSWRSGGGYYGWAPLGPGINISIGGGGYNMPSAWWVFIPQRNIYSNYYPRYGGVNINIYNRTKIINYTYGRDRRTYYTGPRASEIRRVTNRDVRVYQVSRSNTPGRTNISNNRLNIYNPGTRGSSSVAADNRRGNANDRSNPNSRGDNNNRPDRQGTVNRQGSTNSRNSGTVVENNARPSRSDVNPRNAGQEQNRQSQRTEQQQQAIQQRDQRSQQQRDVQSQQRDQRSQQQREAQAQQQDQQRQQREQRSQQQREAQVQQQRQAQDQQRQQQQQQRQAQDQQRQQQQQQQQRQAQDQQRQQAAQQREAQAQQQRQSQEQSRARSAESSNQRSESGSRSGNRGGRGN</sequence>
<comment type="caution">
    <text evidence="3">The sequence shown here is derived from an EMBL/GenBank/DDBJ whole genome shotgun (WGS) entry which is preliminary data.</text>
</comment>
<dbReference type="InterPro" id="IPR046535">
    <property type="entry name" value="DUF6600"/>
</dbReference>
<keyword evidence="4" id="KW-1185">Reference proteome</keyword>
<dbReference type="RefSeq" id="WP_037441357.1">
    <property type="nucleotide sequence ID" value="NZ_JNFF01000062.1"/>
</dbReference>
<feature type="chain" id="PRO_5001761762" evidence="2">
    <location>
        <begin position="28"/>
        <end position="467"/>
    </location>
</feature>
<feature type="signal peptide" evidence="2">
    <location>
        <begin position="1"/>
        <end position="27"/>
    </location>
</feature>
<feature type="compositionally biased region" description="Polar residues" evidence="1">
    <location>
        <begin position="257"/>
        <end position="267"/>
    </location>
</feature>
<protein>
    <submittedName>
        <fullName evidence="3">Uncharacterized protein</fullName>
    </submittedName>
</protein>
<evidence type="ECO:0000313" key="3">
    <source>
        <dbReference type="EMBL" id="KEQ29814.1"/>
    </source>
</evidence>
<dbReference type="PANTHER" id="PTHR22933">
    <property type="entry name" value="FI18007P1-RELATED"/>
    <property type="match status" value="1"/>
</dbReference>
<keyword evidence="2" id="KW-0732">Signal</keyword>
<name>A0A081PGJ1_9SPHI</name>
<reference evidence="3 4" key="1">
    <citation type="journal article" date="1992" name="Int. J. Syst. Bacteriol.">
        <title>Sphingobacterium antarcticus sp. nov. a Psychrotrophic Bacterium from the Soils of Schirmacher Oasis, Antarctica.</title>
        <authorList>
            <person name="Shivaji S."/>
            <person name="Ray M.K."/>
            <person name="Rao N.S."/>
            <person name="Saiserr L."/>
            <person name="Jagannadham M.V."/>
            <person name="Kumar G.S."/>
            <person name="Reddy G."/>
            <person name="Bhargava P.M."/>
        </authorList>
    </citation>
    <scope>NUCLEOTIDE SEQUENCE [LARGE SCALE GENOMIC DNA]</scope>
    <source>
        <strain evidence="3 4">4BY</strain>
    </source>
</reference>
<feature type="compositionally biased region" description="Polar residues" evidence="1">
    <location>
        <begin position="220"/>
        <end position="235"/>
    </location>
</feature>